<accession>A0RWD0</accession>
<dbReference type="InterPro" id="IPR015867">
    <property type="entry name" value="N-reg_PII/ATP_PRibTrfase_C"/>
</dbReference>
<dbReference type="PANTHER" id="PTHR23419">
    <property type="entry name" value="DIVALENT CATION TOLERANCE CUTA-RELATED"/>
    <property type="match status" value="1"/>
</dbReference>
<dbReference type="STRING" id="414004.CENSYa_1015"/>
<dbReference type="AlphaFoldDB" id="A0RWD0"/>
<dbReference type="Pfam" id="PF03091">
    <property type="entry name" value="CutA1"/>
    <property type="match status" value="1"/>
</dbReference>
<dbReference type="InterPro" id="IPR004323">
    <property type="entry name" value="Ion_tolerance_CutA"/>
</dbReference>
<reference evidence="2 3" key="1">
    <citation type="journal article" date="2006" name="Proc. Natl. Acad. Sci. U.S.A.">
        <title>Genomic analysis of the uncultivated marine crenarchaeote Cenarchaeum symbiosum.</title>
        <authorList>
            <person name="Hallam S.J."/>
            <person name="Konstantinidis K.T."/>
            <person name="Putnam N."/>
            <person name="Schleper C."/>
            <person name="Watanabe Y."/>
            <person name="Sugahara J."/>
            <person name="Preston C."/>
            <person name="de la Torre J."/>
            <person name="Richardson P.M."/>
            <person name="DeLong E.F."/>
        </authorList>
    </citation>
    <scope>NUCLEOTIDE SEQUENCE [LARGE SCALE GENOMIC DNA]</scope>
    <source>
        <strain evidence="3">A</strain>
    </source>
</reference>
<organism evidence="2 3">
    <name type="scientific">Cenarchaeum symbiosum (strain A)</name>
    <dbReference type="NCBI Taxonomy" id="414004"/>
    <lineage>
        <taxon>Archaea</taxon>
        <taxon>Nitrososphaerota</taxon>
        <taxon>Candidatus Cenarchaeales</taxon>
        <taxon>Candidatus Cenarchaeaceae</taxon>
        <taxon>Candidatus Cenarchaeum</taxon>
    </lineage>
</organism>
<proteinExistence type="inferred from homology"/>
<keyword evidence="3" id="KW-1185">Reference proteome</keyword>
<protein>
    <submittedName>
        <fullName evidence="2">Uncharacterized protein involved in tolerance to divalent cations</fullName>
    </submittedName>
</protein>
<comment type="similarity">
    <text evidence="1">Belongs to the CutA family.</text>
</comment>
<gene>
    <name evidence="2" type="ordered locus">CENSYa_1015</name>
</gene>
<dbReference type="EMBL" id="DP000238">
    <property type="protein sequence ID" value="ABK77647.1"/>
    <property type="molecule type" value="Genomic_DNA"/>
</dbReference>
<dbReference type="EnsemblBacteria" id="ABK77647">
    <property type="protein sequence ID" value="ABK77647"/>
    <property type="gene ID" value="CENSYa_1015"/>
</dbReference>
<evidence type="ECO:0000256" key="1">
    <source>
        <dbReference type="ARBA" id="ARBA00010169"/>
    </source>
</evidence>
<evidence type="ECO:0000313" key="3">
    <source>
        <dbReference type="Proteomes" id="UP000000758"/>
    </source>
</evidence>
<dbReference type="Proteomes" id="UP000000758">
    <property type="component" value="Chromosome"/>
</dbReference>
<sequence>MVCGSVAKAAMVISTYPDKKSASKAARGAVKSGLAACVNISRISSVYSWKGKIEEGSEYLAIFKTTQGRKARLKQEIGSSHPYDLPEIAEIGMGEVDRQYMRWIEESTA</sequence>
<dbReference type="GO" id="GO:0010038">
    <property type="term" value="P:response to metal ion"/>
    <property type="evidence" value="ECO:0007669"/>
    <property type="project" value="InterPro"/>
</dbReference>
<dbReference type="KEGG" id="csy:CENSYa_1015"/>
<dbReference type="HOGENOM" id="CLU_098807_3_1_2"/>
<dbReference type="GO" id="GO:0005507">
    <property type="term" value="F:copper ion binding"/>
    <property type="evidence" value="ECO:0007669"/>
    <property type="project" value="TreeGrafter"/>
</dbReference>
<evidence type="ECO:0000313" key="2">
    <source>
        <dbReference type="EMBL" id="ABK77647.1"/>
    </source>
</evidence>
<dbReference type="SUPFAM" id="SSF54913">
    <property type="entry name" value="GlnB-like"/>
    <property type="match status" value="1"/>
</dbReference>
<dbReference type="Gene3D" id="3.30.70.120">
    <property type="match status" value="1"/>
</dbReference>
<dbReference type="InterPro" id="IPR011322">
    <property type="entry name" value="N-reg_PII-like_a/b"/>
</dbReference>
<dbReference type="PANTHER" id="PTHR23419:SF8">
    <property type="entry name" value="FI09726P"/>
    <property type="match status" value="1"/>
</dbReference>
<name>A0RWD0_CENSY</name>